<sequence>MRRPEPSKPGEAGEPSDPGDPGDPNDQPVQEVQPVAANQRDTSSRSEEAAGIVPPAPSKVAPEDIGLRTAPHPVTRLNRRTLMGLAGSLAVFVFGVTLWSLQPSKRRAVGQELHNVGQVSPSDAVTQLPSDYSMLASSRSSDLFPDIPKLGPPLPGDLGPALVRAQDAARVGDLLGGADAALAEHEAMRKAAETAAASPVFFRSGNQSALASVADPSMSREPGVEESPAGSKTTASAEVSYDPRDGEGSVLGNQEQREPPGASVSKDGSPVPGLQLPASPYQVMAGTVIPAALVTGIQSDLPGEVIGTVTEPVFDTATGQHLLIPQGSRILGKYNEMIGFGQRRVQVAWNRIIFPDTSSVTLNNLIGTDAAGYAGLQDGVDWHWDRLFAGAALTTLLGVAAELAAPGDRQHGDRVILAGRDGLQNSVNGVGQEVVRRNLDVQPTLTQRPGFPLRIVVNRDLVLRPYKPLLFQRQASP</sequence>
<dbReference type="CDD" id="cd16429">
    <property type="entry name" value="VirB10"/>
    <property type="match status" value="1"/>
</dbReference>
<dbReference type="RefSeq" id="WP_101683978.1">
    <property type="nucleotide sequence ID" value="NZ_PJRP01000014.1"/>
</dbReference>
<evidence type="ECO:0000256" key="7">
    <source>
        <dbReference type="SAM" id="Phobius"/>
    </source>
</evidence>
<dbReference type="InterPro" id="IPR042217">
    <property type="entry name" value="T4SS_VirB10/TrbI"/>
</dbReference>
<dbReference type="AlphaFoldDB" id="A0A2N5C6P2"/>
<keyword evidence="5 7" id="KW-0472">Membrane</keyword>
<keyword evidence="3 7" id="KW-0812">Transmembrane</keyword>
<feature type="region of interest" description="Disordered" evidence="6">
    <location>
        <begin position="1"/>
        <end position="66"/>
    </location>
</feature>
<name>A0A2N5C6P2_9BURK</name>
<feature type="transmembrane region" description="Helical" evidence="7">
    <location>
        <begin position="82"/>
        <end position="101"/>
    </location>
</feature>
<feature type="region of interest" description="Disordered" evidence="6">
    <location>
        <begin position="212"/>
        <end position="275"/>
    </location>
</feature>
<evidence type="ECO:0000256" key="2">
    <source>
        <dbReference type="ARBA" id="ARBA00010265"/>
    </source>
</evidence>
<comment type="subcellular location">
    <subcellularLocation>
        <location evidence="1">Membrane</location>
        <topology evidence="1">Single-pass membrane protein</topology>
    </subcellularLocation>
</comment>
<keyword evidence="4 7" id="KW-1133">Transmembrane helix</keyword>
<evidence type="ECO:0000256" key="1">
    <source>
        <dbReference type="ARBA" id="ARBA00004167"/>
    </source>
</evidence>
<accession>A0A2N5C6P2</accession>
<comment type="caution">
    <text evidence="8">The sequence shown here is derived from an EMBL/GenBank/DDBJ whole genome shotgun (WGS) entry which is preliminary data.</text>
</comment>
<dbReference type="InterPro" id="IPR005498">
    <property type="entry name" value="T4SS_VirB10/TraB/TrbI"/>
</dbReference>
<dbReference type="EMBL" id="PJRP01000014">
    <property type="protein sequence ID" value="PLP97892.1"/>
    <property type="molecule type" value="Genomic_DNA"/>
</dbReference>
<comment type="similarity">
    <text evidence="2">Belongs to the TrbI/VirB10 family.</text>
</comment>
<evidence type="ECO:0000256" key="5">
    <source>
        <dbReference type="ARBA" id="ARBA00023136"/>
    </source>
</evidence>
<evidence type="ECO:0000256" key="4">
    <source>
        <dbReference type="ARBA" id="ARBA00022989"/>
    </source>
</evidence>
<organism evidence="8 9">
    <name type="scientific">Cupriavidus pauculus</name>
    <dbReference type="NCBI Taxonomy" id="82633"/>
    <lineage>
        <taxon>Bacteria</taxon>
        <taxon>Pseudomonadati</taxon>
        <taxon>Pseudomonadota</taxon>
        <taxon>Betaproteobacteria</taxon>
        <taxon>Burkholderiales</taxon>
        <taxon>Burkholderiaceae</taxon>
        <taxon>Cupriavidus</taxon>
    </lineage>
</organism>
<evidence type="ECO:0000256" key="3">
    <source>
        <dbReference type="ARBA" id="ARBA00022692"/>
    </source>
</evidence>
<evidence type="ECO:0000313" key="8">
    <source>
        <dbReference type="EMBL" id="PLP97892.1"/>
    </source>
</evidence>
<gene>
    <name evidence="8" type="ORF">CYJ10_24080</name>
</gene>
<protein>
    <submittedName>
        <fullName evidence="8">Conjugal transfer protein TrbI</fullName>
    </submittedName>
</protein>
<dbReference type="OrthoDB" id="9766860at2"/>
<dbReference type="Proteomes" id="UP000234341">
    <property type="component" value="Unassembled WGS sequence"/>
</dbReference>
<dbReference type="Pfam" id="PF03743">
    <property type="entry name" value="TrbI"/>
    <property type="match status" value="1"/>
</dbReference>
<dbReference type="GO" id="GO:0016020">
    <property type="term" value="C:membrane"/>
    <property type="evidence" value="ECO:0007669"/>
    <property type="project" value="UniProtKB-SubCell"/>
</dbReference>
<evidence type="ECO:0000256" key="6">
    <source>
        <dbReference type="SAM" id="MobiDB-lite"/>
    </source>
</evidence>
<proteinExistence type="inferred from homology"/>
<reference evidence="8 9" key="1">
    <citation type="submission" date="2017-12" db="EMBL/GenBank/DDBJ databases">
        <title>Genome sequence of the active heterotrophic nitrifier-denitrifier, Cupriavidus pauculus UM1.</title>
        <authorList>
            <person name="Putonti C."/>
            <person name="Castignetti D."/>
        </authorList>
    </citation>
    <scope>NUCLEOTIDE SEQUENCE [LARGE SCALE GENOMIC DNA]</scope>
    <source>
        <strain evidence="8 9">UM1</strain>
    </source>
</reference>
<evidence type="ECO:0000313" key="9">
    <source>
        <dbReference type="Proteomes" id="UP000234341"/>
    </source>
</evidence>
<dbReference type="Gene3D" id="2.40.128.260">
    <property type="entry name" value="Type IV secretion system, VirB10/TraB/TrbI"/>
    <property type="match status" value="1"/>
</dbReference>